<gene>
    <name evidence="8" type="ORF">GJQ69_05210</name>
    <name evidence="9" type="ORF">GKP14_08340</name>
</gene>
<dbReference type="Gene3D" id="3.30.2350.10">
    <property type="entry name" value="Pseudouridine synthase"/>
    <property type="match status" value="1"/>
</dbReference>
<evidence type="ECO:0000313" key="11">
    <source>
        <dbReference type="Proteomes" id="UP000509623"/>
    </source>
</evidence>
<dbReference type="PANTHER" id="PTHR21600:SF87">
    <property type="entry name" value="RNA PSEUDOURIDYLATE SYNTHASE DOMAIN-CONTAINING PROTEIN 1"/>
    <property type="match status" value="1"/>
</dbReference>
<evidence type="ECO:0000313" key="10">
    <source>
        <dbReference type="Proteomes" id="UP000501316"/>
    </source>
</evidence>
<keyword evidence="5" id="KW-0694">RNA-binding</keyword>
<dbReference type="InterPro" id="IPR020103">
    <property type="entry name" value="PsdUridine_synth_cat_dom_sf"/>
</dbReference>
<keyword evidence="3 6" id="KW-0413">Isomerase</keyword>
<dbReference type="EC" id="5.4.99.-" evidence="6"/>
<name>A0A859DQ45_9FIRM</name>
<organism evidence="8 10">
    <name type="scientific">Caproicibacterium lactatifermentans</name>
    <dbReference type="NCBI Taxonomy" id="2666138"/>
    <lineage>
        <taxon>Bacteria</taxon>
        <taxon>Bacillati</taxon>
        <taxon>Bacillota</taxon>
        <taxon>Clostridia</taxon>
        <taxon>Eubacteriales</taxon>
        <taxon>Oscillospiraceae</taxon>
        <taxon>Caproicibacterium</taxon>
    </lineage>
</organism>
<dbReference type="CDD" id="cd00165">
    <property type="entry name" value="S4"/>
    <property type="match status" value="1"/>
</dbReference>
<dbReference type="InterPro" id="IPR006145">
    <property type="entry name" value="PsdUridine_synth_RsuA/RluA"/>
</dbReference>
<dbReference type="KEGG" id="clf:GJQ69_05210"/>
<dbReference type="EMBL" id="CP046051">
    <property type="protein sequence ID" value="QKN23930.1"/>
    <property type="molecule type" value="Genomic_DNA"/>
</dbReference>
<dbReference type="Proteomes" id="UP000501316">
    <property type="component" value="Chromosome"/>
</dbReference>
<evidence type="ECO:0000256" key="3">
    <source>
        <dbReference type="ARBA" id="ARBA00023235"/>
    </source>
</evidence>
<dbReference type="SUPFAM" id="SSF55120">
    <property type="entry name" value="Pseudouridine synthase"/>
    <property type="match status" value="1"/>
</dbReference>
<accession>A0A859DQ45</accession>
<dbReference type="NCBIfam" id="TIGR00005">
    <property type="entry name" value="rluA_subfam"/>
    <property type="match status" value="1"/>
</dbReference>
<evidence type="ECO:0000256" key="4">
    <source>
        <dbReference type="PIRSR" id="PIRSR606225-1"/>
    </source>
</evidence>
<dbReference type="AlphaFoldDB" id="A0A859DQ45"/>
<feature type="active site" evidence="4">
    <location>
        <position position="147"/>
    </location>
</feature>
<evidence type="ECO:0000256" key="5">
    <source>
        <dbReference type="PROSITE-ProRule" id="PRU00182"/>
    </source>
</evidence>
<dbReference type="SMART" id="SM00363">
    <property type="entry name" value="S4"/>
    <property type="match status" value="1"/>
</dbReference>
<dbReference type="InterPro" id="IPR002942">
    <property type="entry name" value="S4_RNA-bd"/>
</dbReference>
<dbReference type="RefSeq" id="WP_086035740.1">
    <property type="nucleotide sequence ID" value="NZ_CP046051.1"/>
</dbReference>
<reference evidence="9" key="2">
    <citation type="journal article" date="2021" name="Appl. Environ. Microbiol.">
        <title>Adaptability of a Caproate-Producing Bacterium Contributes to Its Dominance in an Anaerobic Fermentation System.</title>
        <authorList>
            <person name="Wang H."/>
            <person name="Gu Y."/>
            <person name="Zhou W."/>
            <person name="Zhao D."/>
            <person name="Qiao Z."/>
            <person name="Zheng J."/>
            <person name="Gao J."/>
            <person name="Chen X."/>
            <person name="Ren C."/>
            <person name="Xu Y."/>
        </authorList>
    </citation>
    <scope>NUCLEOTIDE SEQUENCE</scope>
    <source>
        <strain evidence="9">JNU-WLY1368</strain>
    </source>
</reference>
<comment type="catalytic activity">
    <reaction evidence="1 6">
        <text>a uridine in RNA = a pseudouridine in RNA</text>
        <dbReference type="Rhea" id="RHEA:48348"/>
        <dbReference type="Rhea" id="RHEA-COMP:12068"/>
        <dbReference type="Rhea" id="RHEA-COMP:12069"/>
        <dbReference type="ChEBI" id="CHEBI:65314"/>
        <dbReference type="ChEBI" id="CHEBI:65315"/>
    </reaction>
</comment>
<protein>
    <recommendedName>
        <fullName evidence="6">Pseudouridine synthase</fullName>
        <ecNumber evidence="6">5.4.99.-</ecNumber>
    </recommendedName>
</protein>
<dbReference type="InterPro" id="IPR036986">
    <property type="entry name" value="S4_RNA-bd_sf"/>
</dbReference>
<proteinExistence type="inferred from homology"/>
<evidence type="ECO:0000256" key="6">
    <source>
        <dbReference type="RuleBase" id="RU362028"/>
    </source>
</evidence>
<dbReference type="PROSITE" id="PS50889">
    <property type="entry name" value="S4"/>
    <property type="match status" value="1"/>
</dbReference>
<dbReference type="InterPro" id="IPR050188">
    <property type="entry name" value="RluA_PseudoU_synthase"/>
</dbReference>
<feature type="domain" description="RNA-binding S4" evidence="7">
    <location>
        <begin position="13"/>
        <end position="74"/>
    </location>
</feature>
<dbReference type="GO" id="GO:0000455">
    <property type="term" value="P:enzyme-directed rRNA pseudouridine synthesis"/>
    <property type="evidence" value="ECO:0007669"/>
    <property type="project" value="TreeGrafter"/>
</dbReference>
<evidence type="ECO:0000313" key="8">
    <source>
        <dbReference type="EMBL" id="QKN23930.1"/>
    </source>
</evidence>
<keyword evidence="11" id="KW-1185">Reference proteome</keyword>
<dbReference type="GO" id="GO:0003723">
    <property type="term" value="F:RNA binding"/>
    <property type="evidence" value="ECO:0007669"/>
    <property type="project" value="UniProtKB-KW"/>
</dbReference>
<evidence type="ECO:0000256" key="1">
    <source>
        <dbReference type="ARBA" id="ARBA00000073"/>
    </source>
</evidence>
<dbReference type="CDD" id="cd02869">
    <property type="entry name" value="PseudoU_synth_RluA_like"/>
    <property type="match status" value="1"/>
</dbReference>
<dbReference type="Pfam" id="PF01479">
    <property type="entry name" value="S4"/>
    <property type="match status" value="1"/>
</dbReference>
<dbReference type="SUPFAM" id="SSF55174">
    <property type="entry name" value="Alpha-L RNA-binding motif"/>
    <property type="match status" value="1"/>
</dbReference>
<reference evidence="10 11" key="1">
    <citation type="submission" date="2019-11" db="EMBL/GenBank/DDBJ databases">
        <authorList>
            <person name="Ren C."/>
            <person name="Wang H."/>
            <person name="Xu Y."/>
        </authorList>
    </citation>
    <scope>NUCLEOTIDE SEQUENCE [LARGE SCALE GENOMIC DNA]</scope>
    <source>
        <strain evidence="11">JNU-WLY1368</strain>
        <strain evidence="8 10">LBM 19010</strain>
    </source>
</reference>
<dbReference type="EMBL" id="CP046161">
    <property type="protein sequence ID" value="QKO30999.1"/>
    <property type="molecule type" value="Genomic_DNA"/>
</dbReference>
<dbReference type="Proteomes" id="UP000509623">
    <property type="component" value="Chromosome"/>
</dbReference>
<dbReference type="GO" id="GO:0120159">
    <property type="term" value="F:rRNA pseudouridine synthase activity"/>
    <property type="evidence" value="ECO:0007669"/>
    <property type="project" value="UniProtKB-ARBA"/>
</dbReference>
<comment type="function">
    <text evidence="6">Responsible for synthesis of pseudouridine from uracil.</text>
</comment>
<sequence length="320" mass="37040">MKTITIQKNDAGQRLDKFLTKTYPNLPQSMLYKAVRKKDIKINGKRCNQFSARLQEGDVLSLYLKDDFLQQEPESFDFLKAPTKLNILYEDSNLLLLDKKPGLIVHPDIHYHFDSLIARVQHYLYDKGEYNPHDEHSFVPALVNRIDRNTGGIVMAAKNAESLRILNQKVKDRELQKLYLCLVHGHLHPKEAILKGYLTKNEEQNRVYISAHPTAESRTIRTKYRVLQEKKNCSLVEVDLLTGRTHQIRAHMASMGHPLLGDGKYGTNAVNHACGFRYQALYSYRLKFCFTTDAGILSYLNGESFQVKDIWFLPIFQQWP</sequence>
<dbReference type="Gene3D" id="3.10.290.10">
    <property type="entry name" value="RNA-binding S4 domain"/>
    <property type="match status" value="1"/>
</dbReference>
<comment type="similarity">
    <text evidence="2 6">Belongs to the pseudouridine synthase RluA family.</text>
</comment>
<dbReference type="PANTHER" id="PTHR21600">
    <property type="entry name" value="MITOCHONDRIAL RNA PSEUDOURIDINE SYNTHASE"/>
    <property type="match status" value="1"/>
</dbReference>
<dbReference type="Pfam" id="PF00849">
    <property type="entry name" value="PseudoU_synth_2"/>
    <property type="match status" value="1"/>
</dbReference>
<reference evidence="9" key="3">
    <citation type="journal article" date="2022" name="Int. J. Syst. Evol. Microbiol.">
        <title>Caproicibacterium lactatifermentans sp. nov., isolated from pit clay used for the production of Chinese strong aroma-type liquor.</title>
        <authorList>
            <person name="Wang H."/>
            <person name="Gu Y."/>
            <person name="Zhao D."/>
            <person name="Qiao Z."/>
            <person name="Zheng J."/>
            <person name="Gao J."/>
            <person name="Ren C."/>
            <person name="Xu Y."/>
        </authorList>
    </citation>
    <scope>NUCLEOTIDE SEQUENCE</scope>
    <source>
        <strain evidence="9">JNU-WLY1368</strain>
    </source>
</reference>
<evidence type="ECO:0000259" key="7">
    <source>
        <dbReference type="SMART" id="SM00363"/>
    </source>
</evidence>
<evidence type="ECO:0000256" key="2">
    <source>
        <dbReference type="ARBA" id="ARBA00010876"/>
    </source>
</evidence>
<evidence type="ECO:0000313" key="9">
    <source>
        <dbReference type="EMBL" id="QKO30999.1"/>
    </source>
</evidence>
<dbReference type="InterPro" id="IPR006225">
    <property type="entry name" value="PsdUridine_synth_RluC/D"/>
</dbReference>